<protein>
    <submittedName>
        <fullName evidence="1">Lipase</fullName>
    </submittedName>
</protein>
<reference evidence="1" key="1">
    <citation type="submission" date="2023-03" db="EMBL/GenBank/DDBJ databases">
        <title>Massive genome expansion in bonnet fungi (Mycena s.s.) driven by repeated elements and novel gene families across ecological guilds.</title>
        <authorList>
            <consortium name="Lawrence Berkeley National Laboratory"/>
            <person name="Harder C.B."/>
            <person name="Miyauchi S."/>
            <person name="Viragh M."/>
            <person name="Kuo A."/>
            <person name="Thoen E."/>
            <person name="Andreopoulos B."/>
            <person name="Lu D."/>
            <person name="Skrede I."/>
            <person name="Drula E."/>
            <person name="Henrissat B."/>
            <person name="Morin E."/>
            <person name="Kohler A."/>
            <person name="Barry K."/>
            <person name="LaButti K."/>
            <person name="Morin E."/>
            <person name="Salamov A."/>
            <person name="Lipzen A."/>
            <person name="Mereny Z."/>
            <person name="Hegedus B."/>
            <person name="Baldrian P."/>
            <person name="Stursova M."/>
            <person name="Weitz H."/>
            <person name="Taylor A."/>
            <person name="Grigoriev I.V."/>
            <person name="Nagy L.G."/>
            <person name="Martin F."/>
            <person name="Kauserud H."/>
        </authorList>
    </citation>
    <scope>NUCLEOTIDE SEQUENCE</scope>
    <source>
        <strain evidence="1">CBHHK200</strain>
    </source>
</reference>
<evidence type="ECO:0000313" key="1">
    <source>
        <dbReference type="EMBL" id="KAJ7035534.1"/>
    </source>
</evidence>
<dbReference type="EMBL" id="JARJCM010000049">
    <property type="protein sequence ID" value="KAJ7035534.1"/>
    <property type="molecule type" value="Genomic_DNA"/>
</dbReference>
<dbReference type="Proteomes" id="UP001218188">
    <property type="component" value="Unassembled WGS sequence"/>
</dbReference>
<sequence>MKVVSLLLAYSPRPLNSRNLHHNGCPTTFLRSHLAVTAIPAGQVSSYNPYAYFASAAYCSASATKTWSCGSCQANPDFKPVATRGDGTSVQYCSVGSIFQLNIQSVIVAHQGTSTKSILPLLTDITFVQESLNATMFSRMDSEIRVHSGFAGEHVKTARAVLAAVNSTFNTSSVTVTRHSLTRICYFGAALALLDSVYLSLHLPVSTSFTTISSGTFLSPSVGWFSAVFILDDCSTRKDPIPVVPGKLLQLPAKAIFTSPLNKLNSSTGQDTGNALCSVGEVEDLFEGVLSDHDGPYDGVRIGAAC</sequence>
<evidence type="ECO:0000313" key="2">
    <source>
        <dbReference type="Proteomes" id="UP001218188"/>
    </source>
</evidence>
<dbReference type="InterPro" id="IPR029058">
    <property type="entry name" value="AB_hydrolase_fold"/>
</dbReference>
<gene>
    <name evidence="1" type="ORF">C8F04DRAFT_954934</name>
</gene>
<accession>A0AAD6SXL3</accession>
<proteinExistence type="predicted"/>
<organism evidence="1 2">
    <name type="scientific">Mycena alexandri</name>
    <dbReference type="NCBI Taxonomy" id="1745969"/>
    <lineage>
        <taxon>Eukaryota</taxon>
        <taxon>Fungi</taxon>
        <taxon>Dikarya</taxon>
        <taxon>Basidiomycota</taxon>
        <taxon>Agaricomycotina</taxon>
        <taxon>Agaricomycetes</taxon>
        <taxon>Agaricomycetidae</taxon>
        <taxon>Agaricales</taxon>
        <taxon>Marasmiineae</taxon>
        <taxon>Mycenaceae</taxon>
        <taxon>Mycena</taxon>
    </lineage>
</organism>
<dbReference type="AlphaFoldDB" id="A0AAD6SXL3"/>
<comment type="caution">
    <text evidence="1">The sequence shown here is derived from an EMBL/GenBank/DDBJ whole genome shotgun (WGS) entry which is preliminary data.</text>
</comment>
<dbReference type="Gene3D" id="3.40.50.1820">
    <property type="entry name" value="alpha/beta hydrolase"/>
    <property type="match status" value="1"/>
</dbReference>
<name>A0AAD6SXL3_9AGAR</name>
<keyword evidence="2" id="KW-1185">Reference proteome</keyword>
<dbReference type="SUPFAM" id="SSF53474">
    <property type="entry name" value="alpha/beta-Hydrolases"/>
    <property type="match status" value="1"/>
</dbReference>